<dbReference type="OrthoDB" id="71307at2759"/>
<accession>A0A1X2HP88</accession>
<dbReference type="SUPFAM" id="SSF81296">
    <property type="entry name" value="E set domains"/>
    <property type="match status" value="1"/>
</dbReference>
<feature type="compositionally biased region" description="Low complexity" evidence="1">
    <location>
        <begin position="209"/>
        <end position="220"/>
    </location>
</feature>
<dbReference type="Pfam" id="PF25603">
    <property type="entry name" value="SPT23_MGA2_DBD"/>
    <property type="match status" value="1"/>
</dbReference>
<dbReference type="Proteomes" id="UP000242180">
    <property type="component" value="Unassembled WGS sequence"/>
</dbReference>
<evidence type="ECO:0000313" key="4">
    <source>
        <dbReference type="Proteomes" id="UP000242180"/>
    </source>
</evidence>
<dbReference type="SMART" id="SM00429">
    <property type="entry name" value="IPT"/>
    <property type="match status" value="1"/>
</dbReference>
<evidence type="ECO:0000259" key="2">
    <source>
        <dbReference type="SMART" id="SM00429"/>
    </source>
</evidence>
<comment type="caution">
    <text evidence="3">The sequence shown here is derived from an EMBL/GenBank/DDBJ whole genome shotgun (WGS) entry which is preliminary data.</text>
</comment>
<feature type="compositionally biased region" description="Low complexity" evidence="1">
    <location>
        <begin position="299"/>
        <end position="308"/>
    </location>
</feature>
<name>A0A1X2HP88_SYNRA</name>
<dbReference type="InterPro" id="IPR014756">
    <property type="entry name" value="Ig_E-set"/>
</dbReference>
<keyword evidence="4" id="KW-1185">Reference proteome</keyword>
<dbReference type="STRING" id="13706.A0A1X2HP88"/>
<dbReference type="OMA" id="IQYWSPN"/>
<reference evidence="3 4" key="1">
    <citation type="submission" date="2016-07" db="EMBL/GenBank/DDBJ databases">
        <title>Pervasive Adenine N6-methylation of Active Genes in Fungi.</title>
        <authorList>
            <consortium name="DOE Joint Genome Institute"/>
            <person name="Mondo S.J."/>
            <person name="Dannebaum R.O."/>
            <person name="Kuo R.C."/>
            <person name="Labutti K."/>
            <person name="Haridas S."/>
            <person name="Kuo A."/>
            <person name="Salamov A."/>
            <person name="Ahrendt S.R."/>
            <person name="Lipzen A."/>
            <person name="Sullivan W."/>
            <person name="Andreopoulos W.B."/>
            <person name="Clum A."/>
            <person name="Lindquist E."/>
            <person name="Daum C."/>
            <person name="Ramamoorthy G.K."/>
            <person name="Gryganskyi A."/>
            <person name="Culley D."/>
            <person name="Magnuson J.K."/>
            <person name="James T.Y."/>
            <person name="O'Malley M.A."/>
            <person name="Stajich J.E."/>
            <person name="Spatafora J.W."/>
            <person name="Visel A."/>
            <person name="Grigoriev I.V."/>
        </authorList>
    </citation>
    <scope>NUCLEOTIDE SEQUENCE [LARGE SCALE GENOMIC DNA]</scope>
    <source>
        <strain evidence="3 4">NRRL 2496</strain>
    </source>
</reference>
<feature type="region of interest" description="Disordered" evidence="1">
    <location>
        <begin position="197"/>
        <end position="308"/>
    </location>
</feature>
<dbReference type="InParanoid" id="A0A1X2HP88"/>
<dbReference type="InterPro" id="IPR002909">
    <property type="entry name" value="IPT_dom"/>
</dbReference>
<evidence type="ECO:0000313" key="3">
    <source>
        <dbReference type="EMBL" id="ORZ01200.1"/>
    </source>
</evidence>
<feature type="compositionally biased region" description="Low complexity" evidence="1">
    <location>
        <begin position="519"/>
        <end position="537"/>
    </location>
</feature>
<feature type="compositionally biased region" description="Low complexity" evidence="1">
    <location>
        <begin position="278"/>
        <end position="287"/>
    </location>
</feature>
<feature type="domain" description="IPT/TIG" evidence="2">
    <location>
        <begin position="380"/>
        <end position="465"/>
    </location>
</feature>
<organism evidence="3 4">
    <name type="scientific">Syncephalastrum racemosum</name>
    <name type="common">Filamentous fungus</name>
    <dbReference type="NCBI Taxonomy" id="13706"/>
    <lineage>
        <taxon>Eukaryota</taxon>
        <taxon>Fungi</taxon>
        <taxon>Fungi incertae sedis</taxon>
        <taxon>Mucoromycota</taxon>
        <taxon>Mucoromycotina</taxon>
        <taxon>Mucoromycetes</taxon>
        <taxon>Mucorales</taxon>
        <taxon>Syncephalastraceae</taxon>
        <taxon>Syncephalastrum</taxon>
    </lineage>
</organism>
<dbReference type="CDD" id="cd00102">
    <property type="entry name" value="IPT"/>
    <property type="match status" value="1"/>
</dbReference>
<dbReference type="InterPro" id="IPR057962">
    <property type="entry name" value="SPT23_MGA2_DBD"/>
</dbReference>
<dbReference type="InterPro" id="IPR013783">
    <property type="entry name" value="Ig-like_fold"/>
</dbReference>
<protein>
    <recommendedName>
        <fullName evidence="2">IPT/TIG domain-containing protein</fullName>
    </recommendedName>
</protein>
<proteinExistence type="predicted"/>
<dbReference type="FunCoup" id="A0A1X2HP88">
    <property type="interactions" value="183"/>
</dbReference>
<feature type="compositionally biased region" description="Basic and acidic residues" evidence="1">
    <location>
        <begin position="236"/>
        <end position="255"/>
    </location>
</feature>
<dbReference type="EMBL" id="MCGN01000002">
    <property type="protein sequence ID" value="ORZ01200.1"/>
    <property type="molecule type" value="Genomic_DNA"/>
</dbReference>
<dbReference type="Gene3D" id="2.60.40.10">
    <property type="entry name" value="Immunoglobulins"/>
    <property type="match status" value="1"/>
</dbReference>
<evidence type="ECO:0000256" key="1">
    <source>
        <dbReference type="SAM" id="MobiDB-lite"/>
    </source>
</evidence>
<dbReference type="Pfam" id="PF01833">
    <property type="entry name" value="TIG"/>
    <property type="match status" value="1"/>
</dbReference>
<sequence length="537" mass="58385">MSPQAFKADATMSNGYRIAIVGVPSKSRVETQIKLCIQLLTDKGAKVSNWPYLKLPDHLLARSRLRRQQKAASPMATDLPADQEDQAIIHLDARVACASRPNDPVKMCIGCIQRERKRAERSKNAHLSDLPDKAFPEEDRVLLFNCGPIVNFDSGDAVLPTRITCYCRHHGEREGFCIHFTLRDNNGDVVATGVSPPILITDDHKSSYRKTSASSSATRTKAVDRATASTGRKRSRAEMIEEDGKSFSKSPKDDTLCASPHSLCSFPTPASSRRGSQEEQPSNSSSNGEEDAEGPPTHGVPSSSAASRGVGAATALSITSPAVPLLLQSRPSTPLLPTPDQEYAELQSFFSPAFFSSDQRQQQPPPTQTQAVHPDTIVHRPVLERLVPAQGPTYGGIEVTVLGSGFTRETTCLFGEHEATTVFWNPNTLVCLLPAASQPAPVVVSFKQQPILLGASQGVPLFTYYDANDHALLELALQVVGLKMTGKLQDAKQIAMRIVQGDDVWMRHTLLTRHQPQHLPISSSTPSSPSSLLHDHC</sequence>
<feature type="region of interest" description="Disordered" evidence="1">
    <location>
        <begin position="516"/>
        <end position="537"/>
    </location>
</feature>
<dbReference type="AlphaFoldDB" id="A0A1X2HP88"/>
<gene>
    <name evidence="3" type="ORF">BCR43DRAFT_486532</name>
</gene>